<dbReference type="Proteomes" id="UP000784880">
    <property type="component" value="Unassembled WGS sequence"/>
</dbReference>
<gene>
    <name evidence="2" type="ORF">KS419_17900</name>
</gene>
<dbReference type="PANTHER" id="PTHR10907">
    <property type="entry name" value="REGUCALCIN"/>
    <property type="match status" value="1"/>
</dbReference>
<keyword evidence="3" id="KW-1185">Reference proteome</keyword>
<dbReference type="EMBL" id="JAHQCS010000145">
    <property type="protein sequence ID" value="MBU9713606.1"/>
    <property type="molecule type" value="Genomic_DNA"/>
</dbReference>
<dbReference type="Pfam" id="PF08450">
    <property type="entry name" value="SGL"/>
    <property type="match status" value="1"/>
</dbReference>
<accession>A0ABS6JJ36</accession>
<comment type="caution">
    <text evidence="2">The sequence shown here is derived from an EMBL/GenBank/DDBJ whole genome shotgun (WGS) entry which is preliminary data.</text>
</comment>
<evidence type="ECO:0000313" key="3">
    <source>
        <dbReference type="Proteomes" id="UP000784880"/>
    </source>
</evidence>
<organism evidence="2 3">
    <name type="scientific">Evansella tamaricis</name>
    <dbReference type="NCBI Taxonomy" id="2069301"/>
    <lineage>
        <taxon>Bacteria</taxon>
        <taxon>Bacillati</taxon>
        <taxon>Bacillota</taxon>
        <taxon>Bacilli</taxon>
        <taxon>Bacillales</taxon>
        <taxon>Bacillaceae</taxon>
        <taxon>Evansella</taxon>
    </lineage>
</organism>
<reference evidence="2 3" key="1">
    <citation type="submission" date="2021-06" db="EMBL/GenBank/DDBJ databases">
        <title>Bacillus sp. RD4P76, an endophyte from a halophyte.</title>
        <authorList>
            <person name="Sun J.-Q."/>
        </authorList>
    </citation>
    <scope>NUCLEOTIDE SEQUENCE [LARGE SCALE GENOMIC DNA]</scope>
    <source>
        <strain evidence="2 3">CGMCC 1.15917</strain>
    </source>
</reference>
<evidence type="ECO:0000259" key="1">
    <source>
        <dbReference type="Pfam" id="PF08450"/>
    </source>
</evidence>
<evidence type="ECO:0000313" key="2">
    <source>
        <dbReference type="EMBL" id="MBU9713606.1"/>
    </source>
</evidence>
<name>A0ABS6JJ36_9BACI</name>
<dbReference type="InterPro" id="IPR013658">
    <property type="entry name" value="SGL"/>
</dbReference>
<proteinExistence type="predicted"/>
<feature type="domain" description="SMP-30/Gluconolactonase/LRE-like region" evidence="1">
    <location>
        <begin position="8"/>
        <end position="250"/>
    </location>
</feature>
<dbReference type="PANTHER" id="PTHR10907:SF47">
    <property type="entry name" value="REGUCALCIN"/>
    <property type="match status" value="1"/>
</dbReference>
<sequence>MDDRKGLLGEGPCWDEKEGVLYWVDIVKKEIHIFSPEKRSSESIQVREYVGAVVPKESGGFLVALQSGIYSMDTGQQLTLIAKPEETKVNNRFNDGKCDPKGRFWVGTMDMDGTNPSGALYCVDNNYEVNKKIEGVTISNGLAWDVKREVMYFIDTPTRNVYKYTFNLETGDIDNKEIAMHVSQELGFPDGMTIDEEGMLWIALWGGGKVIRCDPNSGSILREISLPVTNVTSCTFGGSRLEELYITTARVGLSAEELENEPYAGGLFRITPGVKGVPSYKFKEGMK</sequence>
<protein>
    <submittedName>
        <fullName evidence="2">SMP-30/gluconolactonase/LRE family protein</fullName>
    </submittedName>
</protein>